<dbReference type="AlphaFoldDB" id="A0A9N9S0K0"/>
<dbReference type="EMBL" id="OU895878">
    <property type="protein sequence ID" value="CAG9805971.1"/>
    <property type="molecule type" value="Genomic_DNA"/>
</dbReference>
<keyword evidence="2" id="KW-1185">Reference proteome</keyword>
<evidence type="ECO:0000313" key="2">
    <source>
        <dbReference type="Proteomes" id="UP001153620"/>
    </source>
</evidence>
<reference evidence="1" key="1">
    <citation type="submission" date="2022-01" db="EMBL/GenBank/DDBJ databases">
        <authorList>
            <person name="King R."/>
        </authorList>
    </citation>
    <scope>NUCLEOTIDE SEQUENCE</scope>
</reference>
<dbReference type="OrthoDB" id="8196513at2759"/>
<accession>A0A9N9S0K0</accession>
<organism evidence="1 2">
    <name type="scientific">Chironomus riparius</name>
    <dbReference type="NCBI Taxonomy" id="315576"/>
    <lineage>
        <taxon>Eukaryota</taxon>
        <taxon>Metazoa</taxon>
        <taxon>Ecdysozoa</taxon>
        <taxon>Arthropoda</taxon>
        <taxon>Hexapoda</taxon>
        <taxon>Insecta</taxon>
        <taxon>Pterygota</taxon>
        <taxon>Neoptera</taxon>
        <taxon>Endopterygota</taxon>
        <taxon>Diptera</taxon>
        <taxon>Nematocera</taxon>
        <taxon>Chironomoidea</taxon>
        <taxon>Chironomidae</taxon>
        <taxon>Chironominae</taxon>
        <taxon>Chironomus</taxon>
    </lineage>
</organism>
<evidence type="ECO:0000313" key="1">
    <source>
        <dbReference type="EMBL" id="CAG9805971.1"/>
    </source>
</evidence>
<proteinExistence type="predicted"/>
<reference evidence="1" key="2">
    <citation type="submission" date="2022-10" db="EMBL/GenBank/DDBJ databases">
        <authorList>
            <consortium name="ENA_rothamsted_submissions"/>
            <consortium name="culmorum"/>
            <person name="King R."/>
        </authorList>
    </citation>
    <scope>NUCLEOTIDE SEQUENCE</scope>
</reference>
<protein>
    <submittedName>
        <fullName evidence="1">Uncharacterized protein</fullName>
    </submittedName>
</protein>
<gene>
    <name evidence="1" type="ORF">CHIRRI_LOCUS8838</name>
</gene>
<dbReference type="Proteomes" id="UP001153620">
    <property type="component" value="Chromosome 2"/>
</dbReference>
<name>A0A9N9S0K0_9DIPT</name>
<sequence length="711" mass="82702">MSRDIWDSCFQQKISYDALNFPRQPTQSDLEKRLGKELTEVFLQTCKPIDKIFFGRDKPLKGPGDKKLWINPKDRVHGEKIQITEQPSQVDCLQALTHRGILEIGGRAEKMVVERNKGIIEARVKEAEDIARIEADLRIKFHVEYERRKLNEEWQLHFDELVKNHEEEKKNLLKVIQESREVFCEFVAKKCQDEINKHVEEAVGKTRQEMEGECSKRIDDELAQQHTILQESMEVTLKNLEANDRDRMNELCNQCLNAMDVQNNLMMCRQITELMHLMSIEKNHWKERMSDLKDKYEMTIKTLENKINLFIVESSPEHQSNSFIVALWKRFFKSLKSIDLNELNGCERRILNEIQRIQYDLIENYDDNLSRIFLVDDDKGEEKQQDFPDENLIDDWMDQTDSECLNMESSVAVEWNRQSPSEVISIEDKFISSIFHKMSKADALTNIHDSIFSKTASSIIKMVKGSKDDDRLLECKVIEILQKLQIQQQALTKSDIIPLPNVDSSHIRDSREIIEKKLSMVGQSVEGRQNILGVVDSLELLSARTSMEREINSNDLTFDFTDSEEGEEESYEVVNLNPLETTLSINPPYMEVPKRTDLVYERMTEKEWHDLKTMEPLKLHSKRHSSVQFTNSPPRHTSEYGAIRTSILKNPSTSSARHDLHPDHNALRPIEEKCQELVNNMKFKSILKLLCADDIINAKTSSTMSLGSQKK</sequence>